<sequence>MPLMEREGTRIESGGNVMGETKGISRRNLLKGAALSAAGVAALGVMGCSPQVAGSAAEDSASKTGEAGKHTWEIKPEPIAADKIKETVDTEVLIIGGGYSGTCCALSAAENGAKVVLVEKDAMLNGHGVGGTGAIASRELDKLNIGFDKAIEMERWVSTCGNRCRESLVAKWFRESERCMNWFLDLAESNGAKCMVTVGSRSVVHPEIDCYHMIAGGEIFEQHTMADFVEYLFESEAVKHGAQFVYEMPAVRLVQDDSGKVTGAVCQNKDGDYVQYNVSKGVVLATGDVSYNDEYLDEFAPIAKKVMTRLCSDQGNVGDGHNMAAWAGGAFQDGPWPTMMHPQAAATFHGPFLFVNPEGKRFMNEATWVQGKCVGVMVNGGSDHAWSVFDANWQTDLLDSLQYGGGMFWDSFRAYGTDYQAAVDSHAKGVESGLEKTPAYFKRANTLEELAEMMEVDKDEFLASVERYNKRCKEGEDTDFYKESHFLYPIEEGPFTACMVAPGLLAVVGGIHVSDNFEVLNAENQPVEGLYAIGNCSGDMYAYDYPINVQGNSHGRCLVEGKCLGEQLAGVYQEIGA</sequence>
<evidence type="ECO:0000259" key="5">
    <source>
        <dbReference type="Pfam" id="PF00890"/>
    </source>
</evidence>
<feature type="domain" description="FAD-dependent oxidoreductase 2 FAD-binding" evidence="5">
    <location>
        <begin position="92"/>
        <end position="540"/>
    </location>
</feature>
<dbReference type="Pfam" id="PF00890">
    <property type="entry name" value="FAD_binding_2"/>
    <property type="match status" value="1"/>
</dbReference>
<reference evidence="7" key="1">
    <citation type="submission" date="2018-05" db="EMBL/GenBank/DDBJ databases">
        <title>Genome Sequencing of selected type strains of the family Eggerthellaceae.</title>
        <authorList>
            <person name="Danylec N."/>
            <person name="Stoll D.A."/>
            <person name="Doetsch A."/>
            <person name="Huch M."/>
        </authorList>
    </citation>
    <scope>NUCLEOTIDE SEQUENCE [LARGE SCALE GENOMIC DNA]</scope>
    <source>
        <strain evidence="7">DSM 16106</strain>
    </source>
</reference>
<comment type="cofactor">
    <cofactor evidence="1">
        <name>FAD</name>
        <dbReference type="ChEBI" id="CHEBI:57692"/>
    </cofactor>
</comment>
<dbReference type="Proteomes" id="UP000278632">
    <property type="component" value="Unassembled WGS sequence"/>
</dbReference>
<dbReference type="PANTHER" id="PTHR43400">
    <property type="entry name" value="FUMARATE REDUCTASE"/>
    <property type="match status" value="1"/>
</dbReference>
<keyword evidence="7" id="KW-1185">Reference proteome</keyword>
<dbReference type="InterPro" id="IPR003953">
    <property type="entry name" value="FAD-dep_OxRdtase_2_FAD-bd"/>
</dbReference>
<dbReference type="Gene3D" id="3.90.700.10">
    <property type="entry name" value="Succinate dehydrogenase/fumarate reductase flavoprotein, catalytic domain"/>
    <property type="match status" value="1"/>
</dbReference>
<dbReference type="PROSITE" id="PS51318">
    <property type="entry name" value="TAT"/>
    <property type="match status" value="1"/>
</dbReference>
<proteinExistence type="predicted"/>
<evidence type="ECO:0000256" key="2">
    <source>
        <dbReference type="ARBA" id="ARBA00022630"/>
    </source>
</evidence>
<gene>
    <name evidence="6" type="ORF">DMP08_09750</name>
</gene>
<dbReference type="Gene3D" id="3.50.50.60">
    <property type="entry name" value="FAD/NAD(P)-binding domain"/>
    <property type="match status" value="2"/>
</dbReference>
<dbReference type="InterPro" id="IPR027477">
    <property type="entry name" value="Succ_DH/fumarate_Rdtase_cat_sf"/>
</dbReference>
<keyword evidence="3" id="KW-0274">FAD</keyword>
<keyword evidence="4" id="KW-0560">Oxidoreductase</keyword>
<dbReference type="InterPro" id="IPR050315">
    <property type="entry name" value="FAD-oxidoreductase_2"/>
</dbReference>
<dbReference type="OrthoDB" id="9813348at2"/>
<accession>A0A3N0B1E5</accession>
<dbReference type="SUPFAM" id="SSF56425">
    <property type="entry name" value="Succinate dehydrogenase/fumarate reductase flavoprotein, catalytic domain"/>
    <property type="match status" value="1"/>
</dbReference>
<organism evidence="6 7">
    <name type="scientific">Paraeggerthella hongkongensis</name>
    <dbReference type="NCBI Taxonomy" id="230658"/>
    <lineage>
        <taxon>Bacteria</taxon>
        <taxon>Bacillati</taxon>
        <taxon>Actinomycetota</taxon>
        <taxon>Coriobacteriia</taxon>
        <taxon>Eggerthellales</taxon>
        <taxon>Eggerthellaceae</taxon>
        <taxon>Paraeggerthella</taxon>
    </lineage>
</organism>
<keyword evidence="2" id="KW-0285">Flavoprotein</keyword>
<dbReference type="SUPFAM" id="SSF51905">
    <property type="entry name" value="FAD/NAD(P)-binding domain"/>
    <property type="match status" value="1"/>
</dbReference>
<protein>
    <submittedName>
        <fullName evidence="6">FAD-binding dehydrogenase</fullName>
    </submittedName>
</protein>
<dbReference type="InterPro" id="IPR006311">
    <property type="entry name" value="TAT_signal"/>
</dbReference>
<evidence type="ECO:0000256" key="3">
    <source>
        <dbReference type="ARBA" id="ARBA00022827"/>
    </source>
</evidence>
<evidence type="ECO:0000313" key="6">
    <source>
        <dbReference type="EMBL" id="RNL40961.1"/>
    </source>
</evidence>
<dbReference type="PANTHER" id="PTHR43400:SF7">
    <property type="entry name" value="FAD-DEPENDENT OXIDOREDUCTASE 2 FAD BINDING DOMAIN-CONTAINING PROTEIN"/>
    <property type="match status" value="1"/>
</dbReference>
<dbReference type="InterPro" id="IPR036188">
    <property type="entry name" value="FAD/NAD-bd_sf"/>
</dbReference>
<evidence type="ECO:0000256" key="4">
    <source>
        <dbReference type="ARBA" id="ARBA00023002"/>
    </source>
</evidence>
<name>A0A3N0B1E5_9ACTN</name>
<evidence type="ECO:0000313" key="7">
    <source>
        <dbReference type="Proteomes" id="UP000278632"/>
    </source>
</evidence>
<comment type="caution">
    <text evidence="6">The sequence shown here is derived from an EMBL/GenBank/DDBJ whole genome shotgun (WGS) entry which is preliminary data.</text>
</comment>
<evidence type="ECO:0000256" key="1">
    <source>
        <dbReference type="ARBA" id="ARBA00001974"/>
    </source>
</evidence>
<dbReference type="GO" id="GO:0033765">
    <property type="term" value="F:steroid dehydrogenase activity, acting on the CH-CH group of donors"/>
    <property type="evidence" value="ECO:0007669"/>
    <property type="project" value="UniProtKB-ARBA"/>
</dbReference>
<dbReference type="EMBL" id="QICD01000023">
    <property type="protein sequence ID" value="RNL40961.1"/>
    <property type="molecule type" value="Genomic_DNA"/>
</dbReference>
<dbReference type="PRINTS" id="PR00411">
    <property type="entry name" value="PNDRDTASEI"/>
</dbReference>
<dbReference type="AlphaFoldDB" id="A0A3N0B1E5"/>